<evidence type="ECO:0000313" key="1">
    <source>
        <dbReference type="EMBL" id="KAF9595392.1"/>
    </source>
</evidence>
<gene>
    <name evidence="1" type="ORF">IFM89_000310</name>
</gene>
<protein>
    <submittedName>
        <fullName evidence="1">Uncharacterized protein</fullName>
    </submittedName>
</protein>
<dbReference type="InterPro" id="IPR036397">
    <property type="entry name" value="RNaseH_sf"/>
</dbReference>
<proteinExistence type="predicted"/>
<keyword evidence="2" id="KW-1185">Reference proteome</keyword>
<organism evidence="1 2">
    <name type="scientific">Coptis chinensis</name>
    <dbReference type="NCBI Taxonomy" id="261450"/>
    <lineage>
        <taxon>Eukaryota</taxon>
        <taxon>Viridiplantae</taxon>
        <taxon>Streptophyta</taxon>
        <taxon>Embryophyta</taxon>
        <taxon>Tracheophyta</taxon>
        <taxon>Spermatophyta</taxon>
        <taxon>Magnoliopsida</taxon>
        <taxon>Ranunculales</taxon>
        <taxon>Ranunculaceae</taxon>
        <taxon>Coptidoideae</taxon>
        <taxon>Coptis</taxon>
    </lineage>
</organism>
<sequence>MSLAGGVEEHRFIWITKGKGYKIKYHANGYEKDPIEIDFTPPFRVPQVMKDVFTDSNVIFVGMGIGVMSKKIEKGQELKIGRTIEVKDLAERVNGRGIDYVREEECG</sequence>
<evidence type="ECO:0000313" key="2">
    <source>
        <dbReference type="Proteomes" id="UP000631114"/>
    </source>
</evidence>
<dbReference type="Gene3D" id="3.30.420.10">
    <property type="entry name" value="Ribonuclease H-like superfamily/Ribonuclease H"/>
    <property type="match status" value="1"/>
</dbReference>
<accession>A0A835HBR7</accession>
<dbReference type="Proteomes" id="UP000631114">
    <property type="component" value="Unassembled WGS sequence"/>
</dbReference>
<comment type="caution">
    <text evidence="1">The sequence shown here is derived from an EMBL/GenBank/DDBJ whole genome shotgun (WGS) entry which is preliminary data.</text>
</comment>
<dbReference type="AlphaFoldDB" id="A0A835HBR7"/>
<dbReference type="EMBL" id="JADFTS010000007">
    <property type="protein sequence ID" value="KAF9595392.1"/>
    <property type="molecule type" value="Genomic_DNA"/>
</dbReference>
<dbReference type="OrthoDB" id="1651883at2759"/>
<dbReference type="GO" id="GO:0003676">
    <property type="term" value="F:nucleic acid binding"/>
    <property type="evidence" value="ECO:0007669"/>
    <property type="project" value="InterPro"/>
</dbReference>
<reference evidence="1 2" key="1">
    <citation type="submission" date="2020-10" db="EMBL/GenBank/DDBJ databases">
        <title>The Coptis chinensis genome and diversification of protoberbering-type alkaloids.</title>
        <authorList>
            <person name="Wang B."/>
            <person name="Shu S."/>
            <person name="Song C."/>
            <person name="Liu Y."/>
        </authorList>
    </citation>
    <scope>NUCLEOTIDE SEQUENCE [LARGE SCALE GENOMIC DNA]</scope>
    <source>
        <strain evidence="1">HL-2020</strain>
        <tissue evidence="1">Leaf</tissue>
    </source>
</reference>
<name>A0A835HBR7_9MAGN</name>